<accession>A0A2R5LHD7</accession>
<dbReference type="GeneID" id="135397844"/>
<reference evidence="1" key="1">
    <citation type="submission" date="2018-03" db="EMBL/GenBank/DDBJ databases">
        <title>The relapsing fever spirochete Borrelia turicatae persists in the highly oxidative environment of its soft-bodied tick vector.</title>
        <authorList>
            <person name="Bourret T.J."/>
            <person name="Boyle W.K."/>
            <person name="Valenzuela J.G."/>
            <person name="Oliveira F."/>
            <person name="Lopez J.E."/>
        </authorList>
    </citation>
    <scope>NUCLEOTIDE SEQUENCE</scope>
    <source>
        <strain evidence="1">Kansas strain/isolate</strain>
        <tissue evidence="1">Salivary glands</tissue>
    </source>
</reference>
<dbReference type="EMBL" id="GGLE01004732">
    <property type="protein sequence ID" value="MBY08858.1"/>
    <property type="molecule type" value="Transcribed_RNA"/>
</dbReference>
<dbReference type="AlphaFoldDB" id="A0A2R5LHD7"/>
<proteinExistence type="predicted"/>
<dbReference type="KEGG" id="oti:135397844"/>
<sequence>MGDLTHPLDRHFRQVFNVIEQMQGGTWKKVMEGSHVHLAELSTLMEIFSNCSVANINSTKTASRFPDVKDRILRKVTDEMTDKKAALANLLNALRRSHTSVSNACQQALQAYCQASEKLSVIDVCQRTELYPSIADMIEWLSKIDQQFSNNIFAKEFLLENLQFSQDLGPEKFVGEWKKEDSTVIMYLNEVLWALKFFMTAKA</sequence>
<dbReference type="GO" id="GO:0005634">
    <property type="term" value="C:nucleus"/>
    <property type="evidence" value="ECO:0007669"/>
    <property type="project" value="TreeGrafter"/>
</dbReference>
<dbReference type="RefSeq" id="XP_064485457.1">
    <property type="nucleotide sequence ID" value="XM_064629387.1"/>
</dbReference>
<dbReference type="GO" id="GO:0005737">
    <property type="term" value="C:cytoplasm"/>
    <property type="evidence" value="ECO:0007669"/>
    <property type="project" value="TreeGrafter"/>
</dbReference>
<dbReference type="PANTHER" id="PTHR16234">
    <property type="entry name" value="SIMILAR TO HYPOTHETICAL PROTEIN FLJ20508"/>
    <property type="match status" value="1"/>
</dbReference>
<dbReference type="Pfam" id="PF15011">
    <property type="entry name" value="CA109-like"/>
    <property type="match status" value="1"/>
</dbReference>
<organism evidence="1">
    <name type="scientific">Ornithodoros turicata</name>
    <dbReference type="NCBI Taxonomy" id="34597"/>
    <lineage>
        <taxon>Eukaryota</taxon>
        <taxon>Metazoa</taxon>
        <taxon>Ecdysozoa</taxon>
        <taxon>Arthropoda</taxon>
        <taxon>Chelicerata</taxon>
        <taxon>Arachnida</taxon>
        <taxon>Acari</taxon>
        <taxon>Parasitiformes</taxon>
        <taxon>Ixodida</taxon>
        <taxon>Ixodoidea</taxon>
        <taxon>Argasidae</taxon>
        <taxon>Ornithodorinae</taxon>
        <taxon>Ornithodoros</taxon>
    </lineage>
</organism>
<dbReference type="InterPro" id="IPR029159">
    <property type="entry name" value="CA109-like"/>
</dbReference>
<evidence type="ECO:0000313" key="1">
    <source>
        <dbReference type="EMBL" id="MBY08858.1"/>
    </source>
</evidence>
<dbReference type="PANTHER" id="PTHR16234:SF5">
    <property type="entry name" value="AFG2-INTERACTING RIBOSOME MATURATION FACTOR"/>
    <property type="match status" value="1"/>
</dbReference>
<name>A0A2R5LHD7_9ACAR</name>
<protein>
    <submittedName>
        <fullName evidence="1">Uncharacterized protein</fullName>
    </submittedName>
</protein>